<dbReference type="GO" id="GO:0016706">
    <property type="term" value="F:2-oxoglutarate-dependent dioxygenase activity"/>
    <property type="evidence" value="ECO:0007669"/>
    <property type="project" value="InterPro"/>
</dbReference>
<comment type="caution">
    <text evidence="2">The sequence shown here is derived from an EMBL/GenBank/DDBJ whole genome shotgun (WGS) entry which is preliminary data.</text>
</comment>
<accession>A0AAD5B6K2</accession>
<dbReference type="Proteomes" id="UP001205998">
    <property type="component" value="Unassembled WGS sequence"/>
</dbReference>
<dbReference type="AlphaFoldDB" id="A0AAD5B6K2"/>
<dbReference type="Pfam" id="PF09004">
    <property type="entry name" value="ALKBH8_N"/>
    <property type="match status" value="1"/>
</dbReference>
<reference evidence="2" key="1">
    <citation type="submission" date="2018-07" db="EMBL/GenBank/DDBJ databases">
        <title>Comparative genomics of catfishes provides insights into carnivory and benthic adaptation.</title>
        <authorList>
            <person name="Zhang Y."/>
            <person name="Wang D."/>
            <person name="Peng Z."/>
            <person name="Zheng S."/>
            <person name="Shao F."/>
            <person name="Tao W."/>
        </authorList>
    </citation>
    <scope>NUCLEOTIDE SEQUENCE</scope>
    <source>
        <strain evidence="2">Chongqing</strain>
    </source>
</reference>
<gene>
    <name evidence="2" type="ORF">C0J50_8246</name>
</gene>
<evidence type="ECO:0000313" key="3">
    <source>
        <dbReference type="Proteomes" id="UP001205998"/>
    </source>
</evidence>
<dbReference type="EMBL" id="MU546533">
    <property type="protein sequence ID" value="KAI5628119.1"/>
    <property type="molecule type" value="Genomic_DNA"/>
</dbReference>
<dbReference type="InterPro" id="IPR015095">
    <property type="entry name" value="AlkB_hom8_N"/>
</dbReference>
<name>A0AAD5B6K2_SILAS</name>
<sequence length="129" mass="14276">MSRKLKNSSWTFGNPTAGDFPVNINGTDVEQVYSFKFLGVHISEDLPWHQSTSALVRKAQQRLYFLPNLKKAHLSPGILTSFYRCIIESTNSITVWYGGSTVCECMCPLCVNAKLLIAVVAAKGVPTSY</sequence>
<evidence type="ECO:0000259" key="1">
    <source>
        <dbReference type="Pfam" id="PF09004"/>
    </source>
</evidence>
<feature type="domain" description="Alkylated DNA repair protein AlkB homologue 8 N-terminal" evidence="1">
    <location>
        <begin position="48"/>
        <end position="89"/>
    </location>
</feature>
<keyword evidence="3" id="KW-1185">Reference proteome</keyword>
<proteinExistence type="predicted"/>
<dbReference type="GO" id="GO:0008168">
    <property type="term" value="F:methyltransferase activity"/>
    <property type="evidence" value="ECO:0007669"/>
    <property type="project" value="InterPro"/>
</dbReference>
<evidence type="ECO:0000313" key="2">
    <source>
        <dbReference type="EMBL" id="KAI5628119.1"/>
    </source>
</evidence>
<protein>
    <submittedName>
        <fullName evidence="2">Gastrula zinc finger protein XlCGF28.1-like</fullName>
    </submittedName>
</protein>
<organism evidence="2 3">
    <name type="scientific">Silurus asotus</name>
    <name type="common">Amur catfish</name>
    <name type="synonym">Parasilurus asotus</name>
    <dbReference type="NCBI Taxonomy" id="30991"/>
    <lineage>
        <taxon>Eukaryota</taxon>
        <taxon>Metazoa</taxon>
        <taxon>Chordata</taxon>
        <taxon>Craniata</taxon>
        <taxon>Vertebrata</taxon>
        <taxon>Euteleostomi</taxon>
        <taxon>Actinopterygii</taxon>
        <taxon>Neopterygii</taxon>
        <taxon>Teleostei</taxon>
        <taxon>Ostariophysi</taxon>
        <taxon>Siluriformes</taxon>
        <taxon>Siluridae</taxon>
        <taxon>Silurus</taxon>
    </lineage>
</organism>